<evidence type="ECO:0000313" key="4">
    <source>
        <dbReference type="EMBL" id="TPN87172.1"/>
    </source>
</evidence>
<evidence type="ECO:0000256" key="3">
    <source>
        <dbReference type="ARBA" id="ARBA00023172"/>
    </source>
</evidence>
<dbReference type="PANTHER" id="PTHR30349:SF41">
    <property type="entry name" value="INTEGRASE_RECOMBINASE PROTEIN MJ0367-RELATED"/>
    <property type="match status" value="1"/>
</dbReference>
<evidence type="ECO:0008006" key="6">
    <source>
        <dbReference type="Google" id="ProtNLM"/>
    </source>
</evidence>
<keyword evidence="5" id="KW-1185">Reference proteome</keyword>
<dbReference type="EMBL" id="VFWZ01000002">
    <property type="protein sequence ID" value="TPN87172.1"/>
    <property type="molecule type" value="Genomic_DNA"/>
</dbReference>
<dbReference type="InterPro" id="IPR013762">
    <property type="entry name" value="Integrase-like_cat_sf"/>
</dbReference>
<dbReference type="GO" id="GO:0003677">
    <property type="term" value="F:DNA binding"/>
    <property type="evidence" value="ECO:0007669"/>
    <property type="project" value="UniProtKB-KW"/>
</dbReference>
<name>A0A504JER6_9FLAO</name>
<dbReference type="InterPro" id="IPR050090">
    <property type="entry name" value="Tyrosine_recombinase_XerCD"/>
</dbReference>
<dbReference type="OrthoDB" id="1314641at2"/>
<dbReference type="Gene3D" id="1.10.443.10">
    <property type="entry name" value="Intergrase catalytic core"/>
    <property type="match status" value="1"/>
</dbReference>
<reference evidence="4 5" key="1">
    <citation type="submission" date="2019-06" db="EMBL/GenBank/DDBJ databases">
        <authorList>
            <person name="Meng X."/>
        </authorList>
    </citation>
    <scope>NUCLEOTIDE SEQUENCE [LARGE SCALE GENOMIC DNA]</scope>
    <source>
        <strain evidence="4 5">M625</strain>
    </source>
</reference>
<dbReference type="Gene3D" id="1.10.150.130">
    <property type="match status" value="1"/>
</dbReference>
<comment type="caution">
    <text evidence="4">The sequence shown here is derived from an EMBL/GenBank/DDBJ whole genome shotgun (WGS) entry which is preliminary data.</text>
</comment>
<dbReference type="Proteomes" id="UP000315540">
    <property type="component" value="Unassembled WGS sequence"/>
</dbReference>
<keyword evidence="3" id="KW-0233">DNA recombination</keyword>
<dbReference type="InterPro" id="IPR011010">
    <property type="entry name" value="DNA_brk_join_enz"/>
</dbReference>
<keyword evidence="2" id="KW-0238">DNA-binding</keyword>
<comment type="similarity">
    <text evidence="1">Belongs to the 'phage' integrase family.</text>
</comment>
<dbReference type="InterPro" id="IPR010998">
    <property type="entry name" value="Integrase_recombinase_N"/>
</dbReference>
<protein>
    <recommendedName>
        <fullName evidence="6">Core-binding (CB) domain-containing protein</fullName>
    </recommendedName>
</protein>
<dbReference type="RefSeq" id="WP_140591513.1">
    <property type="nucleotide sequence ID" value="NZ_VFWZ01000002.1"/>
</dbReference>
<accession>A0A504JER6</accession>
<sequence>MIRRKKLPLQKHEGLCIYCSDSECRKYFFSTHKMETNEAGKRIKKESICKKENIPFSKCNSFHKHKYMARFQLPNSAGVKTSRTFDVSQYEEAVTKTIEFKQEIHNQIFSTITTDSQQETNSAYLHDAQIRYLEFLANINVPEHEKVERSEKHIEEQYKCIRLFNQSLQQKKINKKGIPIHKISDLHVGYFHKFLLEDMEYANKTYNNKIGSLKGFMKWAIDNYELTIKNPFEKVKQRSTRTNKTTITRNEFLALIDPNNMNADNGKIAVGKEKRKRNLYRDYLSDGIELCLHTGGRREEVVELQWNMIKKINGEIAYIEFNNLKVERILGEGFNDNVQTNIIPITKDLKNLLIRLGYNEHKNTNRYIICPDRKNQSTHTIMDNLSKGFTHFYKLLNTGRELQMKCLRKTYLTYLKLTLKGDMKKLDSHSTDAVLEKHYIDETIVSKAVAEMTIFGNEN</sequence>
<dbReference type="GO" id="GO:0015074">
    <property type="term" value="P:DNA integration"/>
    <property type="evidence" value="ECO:0007669"/>
    <property type="project" value="InterPro"/>
</dbReference>
<evidence type="ECO:0000256" key="2">
    <source>
        <dbReference type="ARBA" id="ARBA00023125"/>
    </source>
</evidence>
<evidence type="ECO:0000256" key="1">
    <source>
        <dbReference type="ARBA" id="ARBA00008857"/>
    </source>
</evidence>
<proteinExistence type="inferred from homology"/>
<evidence type="ECO:0000313" key="5">
    <source>
        <dbReference type="Proteomes" id="UP000315540"/>
    </source>
</evidence>
<dbReference type="PANTHER" id="PTHR30349">
    <property type="entry name" value="PHAGE INTEGRASE-RELATED"/>
    <property type="match status" value="1"/>
</dbReference>
<dbReference type="AlphaFoldDB" id="A0A504JER6"/>
<dbReference type="GO" id="GO:0006310">
    <property type="term" value="P:DNA recombination"/>
    <property type="evidence" value="ECO:0007669"/>
    <property type="project" value="UniProtKB-KW"/>
</dbReference>
<gene>
    <name evidence="4" type="ORF">FHK87_06160</name>
</gene>
<organism evidence="4 5">
    <name type="scientific">Aquimarina algicola</name>
    <dbReference type="NCBI Taxonomy" id="2589995"/>
    <lineage>
        <taxon>Bacteria</taxon>
        <taxon>Pseudomonadati</taxon>
        <taxon>Bacteroidota</taxon>
        <taxon>Flavobacteriia</taxon>
        <taxon>Flavobacteriales</taxon>
        <taxon>Flavobacteriaceae</taxon>
        <taxon>Aquimarina</taxon>
    </lineage>
</organism>
<dbReference type="SUPFAM" id="SSF56349">
    <property type="entry name" value="DNA breaking-rejoining enzymes"/>
    <property type="match status" value="1"/>
</dbReference>